<dbReference type="Pfam" id="PF01185">
    <property type="entry name" value="Hydrophobin"/>
    <property type="match status" value="1"/>
</dbReference>
<dbReference type="Proteomes" id="UP000027222">
    <property type="component" value="Unassembled WGS sequence"/>
</dbReference>
<evidence type="ECO:0000256" key="4">
    <source>
        <dbReference type="ARBA" id="ARBA00022525"/>
    </source>
</evidence>
<protein>
    <recommendedName>
        <fullName evidence="7">Hydrophobin</fullName>
    </recommendedName>
</protein>
<dbReference type="GO" id="GO:0009277">
    <property type="term" value="C:fungal-type cell wall"/>
    <property type="evidence" value="ECO:0007669"/>
    <property type="project" value="InterPro"/>
</dbReference>
<keyword evidence="3 7" id="KW-0134">Cell wall</keyword>
<proteinExistence type="inferred from homology"/>
<keyword evidence="9" id="KW-1185">Reference proteome</keyword>
<dbReference type="HOGENOM" id="CLU_105134_2_0_1"/>
<evidence type="ECO:0000256" key="6">
    <source>
        <dbReference type="ARBA" id="ARBA00023157"/>
    </source>
</evidence>
<dbReference type="EMBL" id="KL142380">
    <property type="protein sequence ID" value="KDR75963.1"/>
    <property type="molecule type" value="Genomic_DNA"/>
</dbReference>
<dbReference type="OrthoDB" id="4225815at2759"/>
<evidence type="ECO:0000313" key="9">
    <source>
        <dbReference type="Proteomes" id="UP000027222"/>
    </source>
</evidence>
<organism evidence="8 9">
    <name type="scientific">Galerina marginata (strain CBS 339.88)</name>
    <dbReference type="NCBI Taxonomy" id="685588"/>
    <lineage>
        <taxon>Eukaryota</taxon>
        <taxon>Fungi</taxon>
        <taxon>Dikarya</taxon>
        <taxon>Basidiomycota</taxon>
        <taxon>Agaricomycotina</taxon>
        <taxon>Agaricomycetes</taxon>
        <taxon>Agaricomycetidae</taxon>
        <taxon>Agaricales</taxon>
        <taxon>Agaricineae</taxon>
        <taxon>Strophariaceae</taxon>
        <taxon>Galerina</taxon>
    </lineage>
</organism>
<accession>A0A067TAI1</accession>
<evidence type="ECO:0000313" key="8">
    <source>
        <dbReference type="EMBL" id="KDR75963.1"/>
    </source>
</evidence>
<sequence length="107" mass="10507">MRASAVFALALPVLAAATAIPRDGDCNTGSIQCCNQIQSSTSQTVAQLAGLLGIDLGSLGALVGLSCSPISVLGVGGNSCSQQPVCCTGNTFGGLLALGCNPINLNL</sequence>
<dbReference type="InterPro" id="IPR001338">
    <property type="entry name" value="Class_I_Hydrophobin"/>
</dbReference>
<keyword evidence="4 7" id="KW-0964">Secreted</keyword>
<evidence type="ECO:0000256" key="7">
    <source>
        <dbReference type="RuleBase" id="RU365009"/>
    </source>
</evidence>
<dbReference type="GO" id="GO:0005199">
    <property type="term" value="F:structural constituent of cell wall"/>
    <property type="evidence" value="ECO:0007669"/>
    <property type="project" value="InterPro"/>
</dbReference>
<keyword evidence="6 7" id="KW-1015">Disulfide bond</keyword>
<gene>
    <name evidence="8" type="ORF">GALMADRAFT_140195</name>
</gene>
<dbReference type="CDD" id="cd23507">
    <property type="entry name" value="hydrophobin_I"/>
    <property type="match status" value="1"/>
</dbReference>
<evidence type="ECO:0000256" key="3">
    <source>
        <dbReference type="ARBA" id="ARBA00022512"/>
    </source>
</evidence>
<dbReference type="STRING" id="685588.A0A067TAI1"/>
<dbReference type="AlphaFoldDB" id="A0A067TAI1"/>
<dbReference type="InterPro" id="IPR019778">
    <property type="entry name" value="Class_I_Hydrophobin_CS"/>
</dbReference>
<evidence type="ECO:0000256" key="2">
    <source>
        <dbReference type="ARBA" id="ARBA00010446"/>
    </source>
</evidence>
<evidence type="ECO:0000256" key="5">
    <source>
        <dbReference type="ARBA" id="ARBA00022729"/>
    </source>
</evidence>
<dbReference type="PROSITE" id="PS00956">
    <property type="entry name" value="HYDROPHOBIN"/>
    <property type="match status" value="1"/>
</dbReference>
<evidence type="ECO:0000256" key="1">
    <source>
        <dbReference type="ARBA" id="ARBA00004191"/>
    </source>
</evidence>
<reference evidence="9" key="1">
    <citation type="journal article" date="2014" name="Proc. Natl. Acad. Sci. U.S.A.">
        <title>Extensive sampling of basidiomycete genomes demonstrates inadequacy of the white-rot/brown-rot paradigm for wood decay fungi.</title>
        <authorList>
            <person name="Riley R."/>
            <person name="Salamov A.A."/>
            <person name="Brown D.W."/>
            <person name="Nagy L.G."/>
            <person name="Floudas D."/>
            <person name="Held B.W."/>
            <person name="Levasseur A."/>
            <person name="Lombard V."/>
            <person name="Morin E."/>
            <person name="Otillar R."/>
            <person name="Lindquist E.A."/>
            <person name="Sun H."/>
            <person name="LaButti K.M."/>
            <person name="Schmutz J."/>
            <person name="Jabbour D."/>
            <person name="Luo H."/>
            <person name="Baker S.E."/>
            <person name="Pisabarro A.G."/>
            <person name="Walton J.D."/>
            <person name="Blanchette R.A."/>
            <person name="Henrissat B."/>
            <person name="Martin F."/>
            <person name="Cullen D."/>
            <person name="Hibbett D.S."/>
            <person name="Grigoriev I.V."/>
        </authorList>
    </citation>
    <scope>NUCLEOTIDE SEQUENCE [LARGE SCALE GENOMIC DNA]</scope>
    <source>
        <strain evidence="9">CBS 339.88</strain>
    </source>
</reference>
<comment type="subcellular location">
    <subcellularLocation>
        <location evidence="1 7">Secreted</location>
        <location evidence="1 7">Cell wall</location>
    </subcellularLocation>
</comment>
<feature type="signal peptide" evidence="7">
    <location>
        <begin position="1"/>
        <end position="19"/>
    </location>
</feature>
<comment type="similarity">
    <text evidence="2 7">Belongs to the fungal hydrophobin family.</text>
</comment>
<name>A0A067TAI1_GALM3</name>
<feature type="chain" id="PRO_5013984177" description="Hydrophobin" evidence="7">
    <location>
        <begin position="20"/>
        <end position="107"/>
    </location>
</feature>
<dbReference type="SMART" id="SM00075">
    <property type="entry name" value="HYDRO"/>
    <property type="match status" value="1"/>
</dbReference>
<keyword evidence="5 7" id="KW-0732">Signal</keyword>